<dbReference type="SUPFAM" id="SSF47413">
    <property type="entry name" value="lambda repressor-like DNA-binding domains"/>
    <property type="match status" value="1"/>
</dbReference>
<keyword evidence="1" id="KW-0238">DNA-binding</keyword>
<dbReference type="AlphaFoldDB" id="A0A242C6L7"/>
<name>A0A242C6L7_9ENTE</name>
<accession>A0A242C6L7</accession>
<proteinExistence type="predicted"/>
<evidence type="ECO:0000313" key="3">
    <source>
        <dbReference type="EMBL" id="MEI5993272.1"/>
    </source>
</evidence>
<dbReference type="PANTHER" id="PTHR46558:SF4">
    <property type="entry name" value="DNA-BIDING PHAGE PROTEIN"/>
    <property type="match status" value="1"/>
</dbReference>
<reference evidence="4" key="1">
    <citation type="submission" date="2017-05" db="EMBL/GenBank/DDBJ databases">
        <title>The Genome Sequence of Enterococcus sp. 4G2_DIV0659.</title>
        <authorList>
            <consortium name="The Broad Institute Genomics Platform"/>
            <consortium name="The Broad Institute Genomic Center for Infectious Diseases"/>
            <person name="Earl A."/>
            <person name="Manson A."/>
            <person name="Schwartman J."/>
            <person name="Gilmore M."/>
            <person name="Abouelleil A."/>
            <person name="Cao P."/>
            <person name="Chapman S."/>
            <person name="Cusick C."/>
            <person name="Shea T."/>
            <person name="Young S."/>
            <person name="Neafsey D."/>
            <person name="Nusbaum C."/>
            <person name="Birren B."/>
        </authorList>
    </citation>
    <scope>NUCLEOTIDE SEQUENCE [LARGE SCALE GENOMIC DNA]</scope>
    <source>
        <strain evidence="4">4G2_DIV0659</strain>
    </source>
</reference>
<dbReference type="SMART" id="SM00530">
    <property type="entry name" value="HTH_XRE"/>
    <property type="match status" value="1"/>
</dbReference>
<comment type="caution">
    <text evidence="4">The sequence shown here is derived from an EMBL/GenBank/DDBJ whole genome shotgun (WGS) entry which is preliminary data.</text>
</comment>
<dbReference type="CDD" id="cd00093">
    <property type="entry name" value="HTH_XRE"/>
    <property type="match status" value="1"/>
</dbReference>
<organism evidence="4">
    <name type="scientific">Candidatus Enterococcus mansonii</name>
    <dbReference type="NCBI Taxonomy" id="1834181"/>
    <lineage>
        <taxon>Bacteria</taxon>
        <taxon>Bacillati</taxon>
        <taxon>Bacillota</taxon>
        <taxon>Bacilli</taxon>
        <taxon>Lactobacillales</taxon>
        <taxon>Enterococcaceae</taxon>
        <taxon>Enterococcus</taxon>
    </lineage>
</organism>
<evidence type="ECO:0000256" key="1">
    <source>
        <dbReference type="ARBA" id="ARBA00023125"/>
    </source>
</evidence>
<dbReference type="Gene3D" id="1.10.260.40">
    <property type="entry name" value="lambda repressor-like DNA-binding domains"/>
    <property type="match status" value="1"/>
</dbReference>
<dbReference type="InterPro" id="IPR001387">
    <property type="entry name" value="Cro/C1-type_HTH"/>
</dbReference>
<sequence length="63" mass="7163">MKNENKVQEVRSQKNISQKELADRVNVSIQTIQSIEKGKYKPSDSLALNIASSLDKQVTDIFR</sequence>
<dbReference type="PANTHER" id="PTHR46558">
    <property type="entry name" value="TRACRIPTIONAL REGULATORY PROTEIN-RELATED-RELATED"/>
    <property type="match status" value="1"/>
</dbReference>
<feature type="domain" description="HTH cro/C1-type" evidence="2">
    <location>
        <begin position="7"/>
        <end position="61"/>
    </location>
</feature>
<evidence type="ECO:0000313" key="4">
    <source>
        <dbReference type="EMBL" id="OTO05914.1"/>
    </source>
</evidence>
<dbReference type="STRING" id="1834181.A5880_003089"/>
<dbReference type="PROSITE" id="PS50943">
    <property type="entry name" value="HTH_CROC1"/>
    <property type="match status" value="1"/>
</dbReference>
<evidence type="ECO:0000259" key="2">
    <source>
        <dbReference type="PROSITE" id="PS50943"/>
    </source>
</evidence>
<protein>
    <recommendedName>
        <fullName evidence="2">HTH cro/C1-type domain-containing protein</fullName>
    </recommendedName>
</protein>
<dbReference type="EMBL" id="NGLE01000004">
    <property type="protein sequence ID" value="OTO05914.1"/>
    <property type="molecule type" value="Genomic_DNA"/>
</dbReference>
<dbReference type="EMBL" id="NGLE02000001">
    <property type="protein sequence ID" value="MEI5993272.1"/>
    <property type="molecule type" value="Genomic_DNA"/>
</dbReference>
<evidence type="ECO:0000313" key="5">
    <source>
        <dbReference type="Proteomes" id="UP000195139"/>
    </source>
</evidence>
<keyword evidence="5" id="KW-1185">Reference proteome</keyword>
<dbReference type="Pfam" id="PF01381">
    <property type="entry name" value="HTH_3"/>
    <property type="match status" value="1"/>
</dbReference>
<gene>
    <name evidence="3" type="ORF">A5880_000813</name>
    <name evidence="4" type="ORF">A5880_003089</name>
</gene>
<dbReference type="GO" id="GO:0003677">
    <property type="term" value="F:DNA binding"/>
    <property type="evidence" value="ECO:0007669"/>
    <property type="project" value="UniProtKB-KW"/>
</dbReference>
<dbReference type="Proteomes" id="UP000195139">
    <property type="component" value="Unassembled WGS sequence"/>
</dbReference>
<dbReference type="InterPro" id="IPR010982">
    <property type="entry name" value="Lambda_DNA-bd_dom_sf"/>
</dbReference>
<dbReference type="RefSeq" id="WP_086331921.1">
    <property type="nucleotide sequence ID" value="NZ_NGLE02000001.1"/>
</dbReference>
<dbReference type="OrthoDB" id="6386941at2"/>
<reference evidence="3 5" key="2">
    <citation type="submission" date="2018-07" db="EMBL/GenBank/DDBJ databases">
        <title>The Genome Sequence of Enterococcus sp. DIV0659b.</title>
        <authorList>
            <consortium name="The Broad Institute Genomics Platform"/>
            <consortium name="The Broad Institute Genomic Center for Infectious Diseases"/>
            <person name="Earl A."/>
            <person name="Manson A."/>
            <person name="Schwartman J."/>
            <person name="Gilmore M."/>
            <person name="Abouelleil A."/>
            <person name="Cao P."/>
            <person name="Chapman S."/>
            <person name="Cusick C."/>
            <person name="Shea T."/>
            <person name="Young S."/>
            <person name="Neafsey D."/>
            <person name="Nusbaum C."/>
            <person name="Birren B."/>
        </authorList>
    </citation>
    <scope>NUCLEOTIDE SEQUENCE [LARGE SCALE GENOMIC DNA]</scope>
    <source>
        <strain evidence="3 5">4G2_DIV0659</strain>
    </source>
</reference>